<reference evidence="3" key="1">
    <citation type="journal article" date="2016" name="Insect Biochem. Mol. Biol.">
        <title>Multifaceted biological insights from a draft genome sequence of the tobacco hornworm moth, Manduca sexta.</title>
        <authorList>
            <person name="Kanost M.R."/>
            <person name="Arrese E.L."/>
            <person name="Cao X."/>
            <person name="Chen Y.R."/>
            <person name="Chellapilla S."/>
            <person name="Goldsmith M.R."/>
            <person name="Grosse-Wilde E."/>
            <person name="Heckel D.G."/>
            <person name="Herndon N."/>
            <person name="Jiang H."/>
            <person name="Papanicolaou A."/>
            <person name="Qu J."/>
            <person name="Soulages J.L."/>
            <person name="Vogel H."/>
            <person name="Walters J."/>
            <person name="Waterhouse R.M."/>
            <person name="Ahn S.J."/>
            <person name="Almeida F.C."/>
            <person name="An C."/>
            <person name="Aqrawi P."/>
            <person name="Bretschneider A."/>
            <person name="Bryant W.B."/>
            <person name="Bucks S."/>
            <person name="Chao H."/>
            <person name="Chevignon G."/>
            <person name="Christen J.M."/>
            <person name="Clarke D.F."/>
            <person name="Dittmer N.T."/>
            <person name="Ferguson L.C.F."/>
            <person name="Garavelou S."/>
            <person name="Gordon K.H.J."/>
            <person name="Gunaratna R.T."/>
            <person name="Han Y."/>
            <person name="Hauser F."/>
            <person name="He Y."/>
            <person name="Heidel-Fischer H."/>
            <person name="Hirsh A."/>
            <person name="Hu Y."/>
            <person name="Jiang H."/>
            <person name="Kalra D."/>
            <person name="Klinner C."/>
            <person name="Konig C."/>
            <person name="Kovar C."/>
            <person name="Kroll A.R."/>
            <person name="Kuwar S.S."/>
            <person name="Lee S.L."/>
            <person name="Lehman R."/>
            <person name="Li K."/>
            <person name="Li Z."/>
            <person name="Liang H."/>
            <person name="Lovelace S."/>
            <person name="Lu Z."/>
            <person name="Mansfield J.H."/>
            <person name="McCulloch K.J."/>
            <person name="Mathew T."/>
            <person name="Morton B."/>
            <person name="Muzny D.M."/>
            <person name="Neunemann D."/>
            <person name="Ongeri F."/>
            <person name="Pauchet Y."/>
            <person name="Pu L.L."/>
            <person name="Pyrousis I."/>
            <person name="Rao X.J."/>
            <person name="Redding A."/>
            <person name="Roesel C."/>
            <person name="Sanchez-Gracia A."/>
            <person name="Schaack S."/>
            <person name="Shukla A."/>
            <person name="Tetreau G."/>
            <person name="Wang Y."/>
            <person name="Xiong G.H."/>
            <person name="Traut W."/>
            <person name="Walsh T.K."/>
            <person name="Worley K.C."/>
            <person name="Wu D."/>
            <person name="Wu W."/>
            <person name="Wu Y.Q."/>
            <person name="Zhang X."/>
            <person name="Zou Z."/>
            <person name="Zucker H."/>
            <person name="Briscoe A.D."/>
            <person name="Burmester T."/>
            <person name="Clem R.J."/>
            <person name="Feyereisen R."/>
            <person name="Grimmelikhuijzen C.J.P."/>
            <person name="Hamodrakas S.J."/>
            <person name="Hansson B.S."/>
            <person name="Huguet E."/>
            <person name="Jermiin L.S."/>
            <person name="Lan Q."/>
            <person name="Lehman H.K."/>
            <person name="Lorenzen M."/>
            <person name="Merzendorfer H."/>
            <person name="Michalopoulos I."/>
            <person name="Morton D.B."/>
            <person name="Muthukrishnan S."/>
            <person name="Oakeshott J.G."/>
            <person name="Palmer W."/>
            <person name="Park Y."/>
            <person name="Passarelli A.L."/>
            <person name="Rozas J."/>
            <person name="Schwartz L.M."/>
            <person name="Smith W."/>
            <person name="Southgate A."/>
            <person name="Vilcinskas A."/>
            <person name="Vogt R."/>
            <person name="Wang P."/>
            <person name="Werren J."/>
            <person name="Yu X.Q."/>
            <person name="Zhou J.J."/>
            <person name="Brown S.J."/>
            <person name="Scherer S.E."/>
            <person name="Richards S."/>
            <person name="Blissard G.W."/>
        </authorList>
    </citation>
    <scope>NUCLEOTIDE SEQUENCE</scope>
</reference>
<dbReference type="Proteomes" id="UP000791440">
    <property type="component" value="Unassembled WGS sequence"/>
</dbReference>
<feature type="region of interest" description="Disordered" evidence="1">
    <location>
        <begin position="28"/>
        <end position="51"/>
    </location>
</feature>
<evidence type="ECO:0000313" key="3">
    <source>
        <dbReference type="EMBL" id="KAG6450687.1"/>
    </source>
</evidence>
<name>A0A921Z3M0_MANSE</name>
<evidence type="ECO:0000256" key="1">
    <source>
        <dbReference type="SAM" id="MobiDB-lite"/>
    </source>
</evidence>
<gene>
    <name evidence="3" type="ORF">O3G_MSEX006728</name>
</gene>
<sequence length="124" mass="13321">MTGHNRIRILILFLTVAFISGNSIPCNKGGSRKSGGQTKSTENSKGTPGGVNVEINNVNQIGNGSGGYGYSPYGYDYDYDYSYVPVERVPAQPKSYCGPNTVYSLFSFIYCALDSVKRILGGGL</sequence>
<accession>A0A921Z3M0</accession>
<keyword evidence="2" id="KW-0732">Signal</keyword>
<protein>
    <submittedName>
        <fullName evidence="3">Uncharacterized protein</fullName>
    </submittedName>
</protein>
<feature type="signal peptide" evidence="2">
    <location>
        <begin position="1"/>
        <end position="21"/>
    </location>
</feature>
<feature type="chain" id="PRO_5037357266" evidence="2">
    <location>
        <begin position="22"/>
        <end position="124"/>
    </location>
</feature>
<evidence type="ECO:0000256" key="2">
    <source>
        <dbReference type="SAM" id="SignalP"/>
    </source>
</evidence>
<organism evidence="3 4">
    <name type="scientific">Manduca sexta</name>
    <name type="common">Tobacco hawkmoth</name>
    <name type="synonym">Tobacco hornworm</name>
    <dbReference type="NCBI Taxonomy" id="7130"/>
    <lineage>
        <taxon>Eukaryota</taxon>
        <taxon>Metazoa</taxon>
        <taxon>Ecdysozoa</taxon>
        <taxon>Arthropoda</taxon>
        <taxon>Hexapoda</taxon>
        <taxon>Insecta</taxon>
        <taxon>Pterygota</taxon>
        <taxon>Neoptera</taxon>
        <taxon>Endopterygota</taxon>
        <taxon>Lepidoptera</taxon>
        <taxon>Glossata</taxon>
        <taxon>Ditrysia</taxon>
        <taxon>Bombycoidea</taxon>
        <taxon>Sphingidae</taxon>
        <taxon>Sphinginae</taxon>
        <taxon>Sphingini</taxon>
        <taxon>Manduca</taxon>
    </lineage>
</organism>
<reference evidence="3" key="2">
    <citation type="submission" date="2020-12" db="EMBL/GenBank/DDBJ databases">
        <authorList>
            <person name="Kanost M."/>
        </authorList>
    </citation>
    <scope>NUCLEOTIDE SEQUENCE</scope>
</reference>
<dbReference type="AlphaFoldDB" id="A0A921Z3M0"/>
<proteinExistence type="predicted"/>
<keyword evidence="4" id="KW-1185">Reference proteome</keyword>
<dbReference type="EMBL" id="JH668392">
    <property type="protein sequence ID" value="KAG6450687.1"/>
    <property type="molecule type" value="Genomic_DNA"/>
</dbReference>
<feature type="compositionally biased region" description="Polar residues" evidence="1">
    <location>
        <begin position="34"/>
        <end position="46"/>
    </location>
</feature>
<evidence type="ECO:0000313" key="4">
    <source>
        <dbReference type="Proteomes" id="UP000791440"/>
    </source>
</evidence>
<comment type="caution">
    <text evidence="3">The sequence shown here is derived from an EMBL/GenBank/DDBJ whole genome shotgun (WGS) entry which is preliminary data.</text>
</comment>